<evidence type="ECO:0000313" key="3">
    <source>
        <dbReference type="Proteomes" id="UP000823749"/>
    </source>
</evidence>
<feature type="region of interest" description="Disordered" evidence="1">
    <location>
        <begin position="188"/>
        <end position="224"/>
    </location>
</feature>
<reference evidence="2" key="1">
    <citation type="submission" date="2020-08" db="EMBL/GenBank/DDBJ databases">
        <title>Plant Genome Project.</title>
        <authorList>
            <person name="Zhang R.-G."/>
        </authorList>
    </citation>
    <scope>NUCLEOTIDE SEQUENCE</scope>
    <source>
        <strain evidence="2">WSP0</strain>
        <tissue evidence="2">Leaf</tissue>
    </source>
</reference>
<keyword evidence="3" id="KW-1185">Reference proteome</keyword>
<sequence>MDDAVVVQPPNEPEIGIEEIAGSRKKYNRVRGPTFMCKIWGQQEDERVKVSFSDKGQPISNNSILSHFLGTIARNGKYAPLHYKSWPKMPRVYKDDMFALVLEKMKELSKQVPEGELDSFGPNDVFSQAMGKEKSRSVCMYGQEVCPSDVWGKVPSSGTSYRMLMEWKTELDKINKKLEELTNLYLQSRTNGGNTSNIPVTSPNIPITSPNQQIGSSTSFAQRG</sequence>
<dbReference type="EMBL" id="JACTNZ010000004">
    <property type="protein sequence ID" value="KAG5553500.1"/>
    <property type="molecule type" value="Genomic_DNA"/>
</dbReference>
<dbReference type="AlphaFoldDB" id="A0AAV6KLX5"/>
<proteinExistence type="predicted"/>
<gene>
    <name evidence="2" type="ORF">RHGRI_011393</name>
</gene>
<protein>
    <submittedName>
        <fullName evidence="2">Uncharacterized protein</fullName>
    </submittedName>
</protein>
<dbReference type="Proteomes" id="UP000823749">
    <property type="component" value="Chromosome 4"/>
</dbReference>
<dbReference type="PANTHER" id="PTHR33144:SF55">
    <property type="entry name" value="CHROMATIN REMODELER BROMODOMAIN FAMILY"/>
    <property type="match status" value="1"/>
</dbReference>
<accession>A0AAV6KLX5</accession>
<evidence type="ECO:0000313" key="2">
    <source>
        <dbReference type="EMBL" id="KAG5553500.1"/>
    </source>
</evidence>
<dbReference type="PANTHER" id="PTHR33144">
    <property type="entry name" value="OS10G0409366 PROTEIN-RELATED"/>
    <property type="match status" value="1"/>
</dbReference>
<name>A0AAV6KLX5_9ERIC</name>
<evidence type="ECO:0000256" key="1">
    <source>
        <dbReference type="SAM" id="MobiDB-lite"/>
    </source>
</evidence>
<comment type="caution">
    <text evidence="2">The sequence shown here is derived from an EMBL/GenBank/DDBJ whole genome shotgun (WGS) entry which is preliminary data.</text>
</comment>
<organism evidence="2 3">
    <name type="scientific">Rhododendron griersonianum</name>
    <dbReference type="NCBI Taxonomy" id="479676"/>
    <lineage>
        <taxon>Eukaryota</taxon>
        <taxon>Viridiplantae</taxon>
        <taxon>Streptophyta</taxon>
        <taxon>Embryophyta</taxon>
        <taxon>Tracheophyta</taxon>
        <taxon>Spermatophyta</taxon>
        <taxon>Magnoliopsida</taxon>
        <taxon>eudicotyledons</taxon>
        <taxon>Gunneridae</taxon>
        <taxon>Pentapetalae</taxon>
        <taxon>asterids</taxon>
        <taxon>Ericales</taxon>
        <taxon>Ericaceae</taxon>
        <taxon>Ericoideae</taxon>
        <taxon>Rhodoreae</taxon>
        <taxon>Rhododendron</taxon>
    </lineage>
</organism>